<gene>
    <name evidence="2" type="ORF">M430DRAFT_59860</name>
</gene>
<accession>A0A2T3AYU8</accession>
<dbReference type="InterPro" id="IPR043519">
    <property type="entry name" value="NT_sf"/>
</dbReference>
<dbReference type="SUPFAM" id="SSF81301">
    <property type="entry name" value="Nucleotidyltransferase"/>
    <property type="match status" value="1"/>
</dbReference>
<dbReference type="Gene3D" id="3.30.460.40">
    <property type="match status" value="1"/>
</dbReference>
<sequence length="224" mass="24540">MYPSYSSGDGLGASGGSGPGYQPPQPEVPTKPSPEQIREAAVAISYCLGDQVYAIVGGAACSLLGSTRETIDVDIVVPQGATRDARRKLRNEPTLFDVDNRTLHTYYRSDPRVEVEIITPPSLFRERFDNNTPVVLINGVKVLKPSLILNAKCNSILSRSSGEKRLADATDIKFCLRWCANNNAFPTAAEVPHADMEFVEWFIGVYAESECWTNAGYNRETGSF</sequence>
<feature type="compositionally biased region" description="Pro residues" evidence="1">
    <location>
        <begin position="21"/>
        <end position="32"/>
    </location>
</feature>
<evidence type="ECO:0000256" key="1">
    <source>
        <dbReference type="SAM" id="MobiDB-lite"/>
    </source>
</evidence>
<dbReference type="RefSeq" id="XP_024719838.1">
    <property type="nucleotide sequence ID" value="XM_024868827.1"/>
</dbReference>
<evidence type="ECO:0000313" key="2">
    <source>
        <dbReference type="EMBL" id="PSS15239.1"/>
    </source>
</evidence>
<reference evidence="2 3" key="1">
    <citation type="journal article" date="2018" name="New Phytol.">
        <title>Comparative genomics and transcriptomics depict ericoid mycorrhizal fungi as versatile saprotrophs and plant mutualists.</title>
        <authorList>
            <person name="Martino E."/>
            <person name="Morin E."/>
            <person name="Grelet G.A."/>
            <person name="Kuo A."/>
            <person name="Kohler A."/>
            <person name="Daghino S."/>
            <person name="Barry K.W."/>
            <person name="Cichocki N."/>
            <person name="Clum A."/>
            <person name="Dockter R.B."/>
            <person name="Hainaut M."/>
            <person name="Kuo R.C."/>
            <person name="LaButti K."/>
            <person name="Lindahl B.D."/>
            <person name="Lindquist E.A."/>
            <person name="Lipzen A."/>
            <person name="Khouja H.R."/>
            <person name="Magnuson J."/>
            <person name="Murat C."/>
            <person name="Ohm R.A."/>
            <person name="Singer S.W."/>
            <person name="Spatafora J.W."/>
            <person name="Wang M."/>
            <person name="Veneault-Fourrey C."/>
            <person name="Henrissat B."/>
            <person name="Grigoriev I.V."/>
            <person name="Martin F.M."/>
            <person name="Perotto S."/>
        </authorList>
    </citation>
    <scope>NUCLEOTIDE SEQUENCE [LARGE SCALE GENOMIC DNA]</scope>
    <source>
        <strain evidence="2 3">ATCC 22711</strain>
    </source>
</reference>
<organism evidence="2 3">
    <name type="scientific">Amorphotheca resinae ATCC 22711</name>
    <dbReference type="NCBI Taxonomy" id="857342"/>
    <lineage>
        <taxon>Eukaryota</taxon>
        <taxon>Fungi</taxon>
        <taxon>Dikarya</taxon>
        <taxon>Ascomycota</taxon>
        <taxon>Pezizomycotina</taxon>
        <taxon>Leotiomycetes</taxon>
        <taxon>Helotiales</taxon>
        <taxon>Amorphothecaceae</taxon>
        <taxon>Amorphotheca</taxon>
    </lineage>
</organism>
<feature type="compositionally biased region" description="Gly residues" evidence="1">
    <location>
        <begin position="9"/>
        <end position="19"/>
    </location>
</feature>
<dbReference type="OrthoDB" id="5419802at2759"/>
<keyword evidence="3" id="KW-1185">Reference proteome</keyword>
<protein>
    <submittedName>
        <fullName evidence="2">Uncharacterized protein</fullName>
    </submittedName>
</protein>
<dbReference type="Proteomes" id="UP000241818">
    <property type="component" value="Unassembled WGS sequence"/>
</dbReference>
<feature type="region of interest" description="Disordered" evidence="1">
    <location>
        <begin position="1"/>
        <end position="35"/>
    </location>
</feature>
<dbReference type="InParanoid" id="A0A2T3AYU8"/>
<proteinExistence type="predicted"/>
<dbReference type="EMBL" id="KZ679013">
    <property type="protein sequence ID" value="PSS15239.1"/>
    <property type="molecule type" value="Genomic_DNA"/>
</dbReference>
<dbReference type="GeneID" id="36576908"/>
<dbReference type="AlphaFoldDB" id="A0A2T3AYU8"/>
<name>A0A2T3AYU8_AMORE</name>
<evidence type="ECO:0000313" key="3">
    <source>
        <dbReference type="Proteomes" id="UP000241818"/>
    </source>
</evidence>